<evidence type="ECO:0000313" key="2">
    <source>
        <dbReference type="EMBL" id="KAB8253283.1"/>
    </source>
</evidence>
<name>A0A5N6HKT1_ASPFL</name>
<sequence>MPSSLSFPSFEYSSSLLLSTHLYRVSIHCPHPLLFQFFLPLLSPSGSYGVLLSRIFYCLLFYFIFYFLHLCLPSYGRVNHSILPIACFHPPPLCIILSPSRLILQPEAPHSTNSSAPGPPELLLPKERAQRLERRKEILI</sequence>
<feature type="transmembrane region" description="Helical" evidence="1">
    <location>
        <begin position="48"/>
        <end position="68"/>
    </location>
</feature>
<dbReference type="EMBL" id="ML734551">
    <property type="protein sequence ID" value="KAB8253283.1"/>
    <property type="molecule type" value="Genomic_DNA"/>
</dbReference>
<evidence type="ECO:0000256" key="1">
    <source>
        <dbReference type="SAM" id="Phobius"/>
    </source>
</evidence>
<protein>
    <submittedName>
        <fullName evidence="2">Uncharacterized protein</fullName>
    </submittedName>
</protein>
<dbReference type="Proteomes" id="UP000325434">
    <property type="component" value="Unassembled WGS sequence"/>
</dbReference>
<gene>
    <name evidence="2" type="ORF">BDV35DRAFT_3065</name>
</gene>
<keyword evidence="1" id="KW-1133">Transmembrane helix</keyword>
<keyword evidence="1" id="KW-0472">Membrane</keyword>
<proteinExistence type="predicted"/>
<accession>A0A5N6HKT1</accession>
<keyword evidence="1" id="KW-0812">Transmembrane</keyword>
<reference evidence="2" key="1">
    <citation type="submission" date="2019-04" db="EMBL/GenBank/DDBJ databases">
        <title>Friends and foes A comparative genomics study of 23 Aspergillus species from section Flavi.</title>
        <authorList>
            <consortium name="DOE Joint Genome Institute"/>
            <person name="Kjaerbolling I."/>
            <person name="Vesth T."/>
            <person name="Frisvad J.C."/>
            <person name="Nybo J.L."/>
            <person name="Theobald S."/>
            <person name="Kildgaard S."/>
            <person name="Isbrandt T."/>
            <person name="Kuo A."/>
            <person name="Sato A."/>
            <person name="Lyhne E.K."/>
            <person name="Kogle M.E."/>
            <person name="Wiebenga A."/>
            <person name="Kun R.S."/>
            <person name="Lubbers R.J."/>
            <person name="Makela M.R."/>
            <person name="Barry K."/>
            <person name="Chovatia M."/>
            <person name="Clum A."/>
            <person name="Daum C."/>
            <person name="Haridas S."/>
            <person name="He G."/>
            <person name="LaButti K."/>
            <person name="Lipzen A."/>
            <person name="Mondo S."/>
            <person name="Riley R."/>
            <person name="Salamov A."/>
            <person name="Simmons B.A."/>
            <person name="Magnuson J.K."/>
            <person name="Henrissat B."/>
            <person name="Mortensen U.H."/>
            <person name="Larsen T.O."/>
            <person name="Devries R.P."/>
            <person name="Grigoriev I.V."/>
            <person name="Machida M."/>
            <person name="Baker S.E."/>
            <person name="Andersen M.R."/>
        </authorList>
    </citation>
    <scope>NUCLEOTIDE SEQUENCE [LARGE SCALE GENOMIC DNA]</scope>
    <source>
        <strain evidence="2">CBS 121.62</strain>
    </source>
</reference>
<dbReference type="AlphaFoldDB" id="A0A5N6HKT1"/>
<organism evidence="2">
    <name type="scientific">Aspergillus flavus</name>
    <dbReference type="NCBI Taxonomy" id="5059"/>
    <lineage>
        <taxon>Eukaryota</taxon>
        <taxon>Fungi</taxon>
        <taxon>Dikarya</taxon>
        <taxon>Ascomycota</taxon>
        <taxon>Pezizomycotina</taxon>
        <taxon>Eurotiomycetes</taxon>
        <taxon>Eurotiomycetidae</taxon>
        <taxon>Eurotiales</taxon>
        <taxon>Aspergillaceae</taxon>
        <taxon>Aspergillus</taxon>
        <taxon>Aspergillus subgen. Circumdati</taxon>
    </lineage>
</organism>